<keyword evidence="2" id="KW-1185">Reference proteome</keyword>
<evidence type="ECO:0000313" key="1">
    <source>
        <dbReference type="EMBL" id="QDV73291.1"/>
    </source>
</evidence>
<dbReference type="SUPFAM" id="SSF116922">
    <property type="entry name" value="YugE-like"/>
    <property type="match status" value="1"/>
</dbReference>
<accession>A0A518K678</accession>
<name>A0A518K678_9BACT</name>
<protein>
    <recommendedName>
        <fullName evidence="3">DUF1871 domain-containing protein</fullName>
    </recommendedName>
</protein>
<dbReference type="Gene3D" id="1.10.340.20">
    <property type="entry name" value="Apc36109-like domain"/>
    <property type="match status" value="1"/>
</dbReference>
<reference evidence="1 2" key="1">
    <citation type="submission" date="2019-02" db="EMBL/GenBank/DDBJ databases">
        <title>Deep-cultivation of Planctomycetes and their phenomic and genomic characterization uncovers novel biology.</title>
        <authorList>
            <person name="Wiegand S."/>
            <person name="Jogler M."/>
            <person name="Boedeker C."/>
            <person name="Pinto D."/>
            <person name="Vollmers J."/>
            <person name="Rivas-Marin E."/>
            <person name="Kohn T."/>
            <person name="Peeters S.H."/>
            <person name="Heuer A."/>
            <person name="Rast P."/>
            <person name="Oberbeckmann S."/>
            <person name="Bunk B."/>
            <person name="Jeske O."/>
            <person name="Meyerdierks A."/>
            <person name="Storesund J.E."/>
            <person name="Kallscheuer N."/>
            <person name="Luecker S."/>
            <person name="Lage O.M."/>
            <person name="Pohl T."/>
            <person name="Merkel B.J."/>
            <person name="Hornburger P."/>
            <person name="Mueller R.-W."/>
            <person name="Bruemmer F."/>
            <person name="Labrenz M."/>
            <person name="Spormann A.M."/>
            <person name="Op den Camp H."/>
            <person name="Overmann J."/>
            <person name="Amann R."/>
            <person name="Jetten M.S.M."/>
            <person name="Mascher T."/>
            <person name="Medema M.H."/>
            <person name="Devos D.P."/>
            <person name="Kaster A.-K."/>
            <person name="Ovreas L."/>
            <person name="Rohde M."/>
            <person name="Galperin M.Y."/>
            <person name="Jogler C."/>
        </authorList>
    </citation>
    <scope>NUCLEOTIDE SEQUENCE [LARGE SCALE GENOMIC DNA]</scope>
    <source>
        <strain evidence="1 2">Spa11</strain>
    </source>
</reference>
<dbReference type="EMBL" id="CP036349">
    <property type="protein sequence ID" value="QDV73291.1"/>
    <property type="molecule type" value="Genomic_DNA"/>
</dbReference>
<dbReference type="AlphaFoldDB" id="A0A518K678"/>
<organism evidence="1 2">
    <name type="scientific">Botrimarina mediterranea</name>
    <dbReference type="NCBI Taxonomy" id="2528022"/>
    <lineage>
        <taxon>Bacteria</taxon>
        <taxon>Pseudomonadati</taxon>
        <taxon>Planctomycetota</taxon>
        <taxon>Planctomycetia</taxon>
        <taxon>Pirellulales</taxon>
        <taxon>Lacipirellulaceae</taxon>
        <taxon>Botrimarina</taxon>
    </lineage>
</organism>
<dbReference type="Proteomes" id="UP000316426">
    <property type="component" value="Chromosome"/>
</dbReference>
<dbReference type="KEGG" id="bmei:Spa11_14870"/>
<gene>
    <name evidence="1" type="ORF">Spa11_14870</name>
</gene>
<dbReference type="InterPro" id="IPR023162">
    <property type="entry name" value="Apc36109-like_dom_sf"/>
</dbReference>
<proteinExistence type="predicted"/>
<evidence type="ECO:0008006" key="3">
    <source>
        <dbReference type="Google" id="ProtNLM"/>
    </source>
</evidence>
<evidence type="ECO:0000313" key="2">
    <source>
        <dbReference type="Proteomes" id="UP000316426"/>
    </source>
</evidence>
<sequence length="90" mass="10090">MRRVTGPQIEMVRPVLNKWDPIGVSQYVADEYDAYIADVVSLLLDGRSRDEIAAYLYRLGTEQIGLSGDQDRCLAAADKLLALDLPTEEY</sequence>